<keyword evidence="1" id="KW-1133">Transmembrane helix</keyword>
<feature type="transmembrane region" description="Helical" evidence="1">
    <location>
        <begin position="12"/>
        <end position="37"/>
    </location>
</feature>
<organism evidence="2 3">
    <name type="scientific">Canavalia gladiata</name>
    <name type="common">Sword bean</name>
    <name type="synonym">Dolichos gladiatus</name>
    <dbReference type="NCBI Taxonomy" id="3824"/>
    <lineage>
        <taxon>Eukaryota</taxon>
        <taxon>Viridiplantae</taxon>
        <taxon>Streptophyta</taxon>
        <taxon>Embryophyta</taxon>
        <taxon>Tracheophyta</taxon>
        <taxon>Spermatophyta</taxon>
        <taxon>Magnoliopsida</taxon>
        <taxon>eudicotyledons</taxon>
        <taxon>Gunneridae</taxon>
        <taxon>Pentapetalae</taxon>
        <taxon>rosids</taxon>
        <taxon>fabids</taxon>
        <taxon>Fabales</taxon>
        <taxon>Fabaceae</taxon>
        <taxon>Papilionoideae</taxon>
        <taxon>50 kb inversion clade</taxon>
        <taxon>NPAAA clade</taxon>
        <taxon>indigoferoid/millettioid clade</taxon>
        <taxon>Phaseoleae</taxon>
        <taxon>Canavalia</taxon>
    </lineage>
</organism>
<sequence>MCNMACDTPHSILAVLTIFSSFILISMDQCCVQFMFISSYNHLYDPLHSSHVQNDPTILNFKQWKHGSFGRLKSCWGPKSEWGLEVKEEEKD</sequence>
<gene>
    <name evidence="2" type="ORF">VNO77_04316</name>
</gene>
<proteinExistence type="predicted"/>
<protein>
    <submittedName>
        <fullName evidence="2">Uncharacterized protein</fullName>
    </submittedName>
</protein>
<reference evidence="2 3" key="1">
    <citation type="submission" date="2024-01" db="EMBL/GenBank/DDBJ databases">
        <title>The genomes of 5 underutilized Papilionoideae crops provide insights into root nodulation and disease resistanc.</title>
        <authorList>
            <person name="Jiang F."/>
        </authorList>
    </citation>
    <scope>NUCLEOTIDE SEQUENCE [LARGE SCALE GENOMIC DNA]</scope>
    <source>
        <strain evidence="2">LVBAO_FW01</strain>
        <tissue evidence="2">Leaves</tissue>
    </source>
</reference>
<keyword evidence="1" id="KW-0472">Membrane</keyword>
<keyword evidence="1" id="KW-0812">Transmembrane</keyword>
<accession>A0AAN9R4P9</accession>
<evidence type="ECO:0000313" key="3">
    <source>
        <dbReference type="Proteomes" id="UP001367508"/>
    </source>
</evidence>
<dbReference type="EMBL" id="JAYMYQ010000001">
    <property type="protein sequence ID" value="KAK7362210.1"/>
    <property type="molecule type" value="Genomic_DNA"/>
</dbReference>
<comment type="caution">
    <text evidence="2">The sequence shown here is derived from an EMBL/GenBank/DDBJ whole genome shotgun (WGS) entry which is preliminary data.</text>
</comment>
<name>A0AAN9R4P9_CANGL</name>
<evidence type="ECO:0000313" key="2">
    <source>
        <dbReference type="EMBL" id="KAK7362210.1"/>
    </source>
</evidence>
<dbReference type="AlphaFoldDB" id="A0AAN9R4P9"/>
<dbReference type="Proteomes" id="UP001367508">
    <property type="component" value="Unassembled WGS sequence"/>
</dbReference>
<evidence type="ECO:0000256" key="1">
    <source>
        <dbReference type="SAM" id="Phobius"/>
    </source>
</evidence>
<keyword evidence="3" id="KW-1185">Reference proteome</keyword>